<proteinExistence type="inferred from homology"/>
<dbReference type="GO" id="GO:0005524">
    <property type="term" value="F:ATP binding"/>
    <property type="evidence" value="ECO:0007669"/>
    <property type="project" value="UniProtKB-KW"/>
</dbReference>
<reference evidence="5 6" key="1">
    <citation type="submission" date="2016-10" db="EMBL/GenBank/DDBJ databases">
        <authorList>
            <person name="de Groot N.N."/>
        </authorList>
    </citation>
    <scope>NUCLEOTIDE SEQUENCE [LARGE SCALE GENOMIC DNA]</scope>
    <source>
        <strain evidence="5 6">CGMCC 4.5506</strain>
    </source>
</reference>
<organism evidence="5 6">
    <name type="scientific">Prauserella marina</name>
    <dbReference type="NCBI Taxonomy" id="530584"/>
    <lineage>
        <taxon>Bacteria</taxon>
        <taxon>Bacillati</taxon>
        <taxon>Actinomycetota</taxon>
        <taxon>Actinomycetes</taxon>
        <taxon>Pseudonocardiales</taxon>
        <taxon>Pseudonocardiaceae</taxon>
        <taxon>Prauserella</taxon>
    </lineage>
</organism>
<dbReference type="PROSITE" id="PS00211">
    <property type="entry name" value="ABC_TRANSPORTER_1"/>
    <property type="match status" value="1"/>
</dbReference>
<evidence type="ECO:0000256" key="4">
    <source>
        <dbReference type="ARBA" id="ARBA00022840"/>
    </source>
</evidence>
<protein>
    <submittedName>
        <fullName evidence="5">Peptide/nickel transport system ATP-binding protein</fullName>
    </submittedName>
</protein>
<dbReference type="STRING" id="530584.SAMN05421630_108101"/>
<dbReference type="PROSITE" id="PS50893">
    <property type="entry name" value="ABC_TRANSPORTER_2"/>
    <property type="match status" value="1"/>
</dbReference>
<dbReference type="InterPro" id="IPR003593">
    <property type="entry name" value="AAA+_ATPase"/>
</dbReference>
<keyword evidence="2" id="KW-0813">Transport</keyword>
<dbReference type="CDD" id="cd03257">
    <property type="entry name" value="ABC_NikE_OppD_transporters"/>
    <property type="match status" value="1"/>
</dbReference>
<dbReference type="InterPro" id="IPR050319">
    <property type="entry name" value="ABC_transp_ATP-bind"/>
</dbReference>
<dbReference type="EMBL" id="FMZE01000008">
    <property type="protein sequence ID" value="SDD41616.1"/>
    <property type="molecule type" value="Genomic_DNA"/>
</dbReference>
<evidence type="ECO:0000256" key="1">
    <source>
        <dbReference type="ARBA" id="ARBA00005417"/>
    </source>
</evidence>
<name>A0A1G6ULL3_9PSEU</name>
<dbReference type="SUPFAM" id="SSF52540">
    <property type="entry name" value="P-loop containing nucleoside triphosphate hydrolases"/>
    <property type="match status" value="1"/>
</dbReference>
<evidence type="ECO:0000256" key="3">
    <source>
        <dbReference type="ARBA" id="ARBA00022741"/>
    </source>
</evidence>
<dbReference type="PANTHER" id="PTHR43776:SF7">
    <property type="entry name" value="D,D-DIPEPTIDE TRANSPORT ATP-BINDING PROTEIN DDPF-RELATED"/>
    <property type="match status" value="1"/>
</dbReference>
<dbReference type="InterPro" id="IPR027417">
    <property type="entry name" value="P-loop_NTPase"/>
</dbReference>
<dbReference type="RefSeq" id="WP_211323612.1">
    <property type="nucleotide sequence ID" value="NZ_CP016353.1"/>
</dbReference>
<keyword evidence="4 5" id="KW-0067">ATP-binding</keyword>
<evidence type="ECO:0000256" key="2">
    <source>
        <dbReference type="ARBA" id="ARBA00022448"/>
    </source>
</evidence>
<sequence length="269" mass="29223">MVSSAVEKIHDEQIMPILRAQGVSVDYSRRGVRMKALDDVSLDVRPGETVGLIGESGSGKTTLSRVLLGLLRPRSGTVLFQGTDIYQIRNDARHRFLGGVTSMVFQDPRSSLNSRLSVSAVIADPLRVQRIGDRDSQRETVRNLLESVGLSPSIGSRPVRSLSGGQLQRVAVARALAVKPSVIVADEPTSALDVSVQAQILNLLRSLKESADLSFLLISHDMRAIRFLADRTAVMYGGTIVEEGDTTQVCEEPNHDYTRSLLAAAPSMF</sequence>
<dbReference type="GO" id="GO:0055085">
    <property type="term" value="P:transmembrane transport"/>
    <property type="evidence" value="ECO:0007669"/>
    <property type="project" value="UniProtKB-ARBA"/>
</dbReference>
<dbReference type="GO" id="GO:0016887">
    <property type="term" value="F:ATP hydrolysis activity"/>
    <property type="evidence" value="ECO:0007669"/>
    <property type="project" value="InterPro"/>
</dbReference>
<dbReference type="Gene3D" id="3.40.50.300">
    <property type="entry name" value="P-loop containing nucleotide triphosphate hydrolases"/>
    <property type="match status" value="1"/>
</dbReference>
<evidence type="ECO:0000313" key="6">
    <source>
        <dbReference type="Proteomes" id="UP000199494"/>
    </source>
</evidence>
<dbReference type="Proteomes" id="UP000199494">
    <property type="component" value="Unassembled WGS sequence"/>
</dbReference>
<comment type="similarity">
    <text evidence="1">Belongs to the ABC transporter superfamily.</text>
</comment>
<gene>
    <name evidence="5" type="ORF">SAMN05421630_108101</name>
</gene>
<dbReference type="SMART" id="SM00382">
    <property type="entry name" value="AAA"/>
    <property type="match status" value="1"/>
</dbReference>
<dbReference type="InterPro" id="IPR017871">
    <property type="entry name" value="ABC_transporter-like_CS"/>
</dbReference>
<accession>A0A1G6ULL3</accession>
<dbReference type="InterPro" id="IPR003439">
    <property type="entry name" value="ABC_transporter-like_ATP-bd"/>
</dbReference>
<evidence type="ECO:0000313" key="5">
    <source>
        <dbReference type="EMBL" id="SDD41616.1"/>
    </source>
</evidence>
<dbReference type="AlphaFoldDB" id="A0A1G6ULL3"/>
<keyword evidence="3" id="KW-0547">Nucleotide-binding</keyword>
<dbReference type="PANTHER" id="PTHR43776">
    <property type="entry name" value="TRANSPORT ATP-BINDING PROTEIN"/>
    <property type="match status" value="1"/>
</dbReference>
<keyword evidence="6" id="KW-1185">Reference proteome</keyword>
<dbReference type="Pfam" id="PF00005">
    <property type="entry name" value="ABC_tran"/>
    <property type="match status" value="1"/>
</dbReference>